<accession>A0A0P7YIP7</accession>
<dbReference type="SUPFAM" id="SSF141523">
    <property type="entry name" value="L,D-transpeptidase catalytic domain-like"/>
    <property type="match status" value="1"/>
</dbReference>
<dbReference type="InterPro" id="IPR045380">
    <property type="entry name" value="LD_TPept_scaffold_dom"/>
</dbReference>
<protein>
    <recommendedName>
        <fullName evidence="8">L,D-TPase catalytic domain-containing protein</fullName>
    </recommendedName>
</protein>
<evidence type="ECO:0000313" key="9">
    <source>
        <dbReference type="EMBL" id="KPQ29433.1"/>
    </source>
</evidence>
<organism evidence="9 10">
    <name type="scientific">Marinobacter excellens HL-55</name>
    <dbReference type="NCBI Taxonomy" id="1305731"/>
    <lineage>
        <taxon>Bacteria</taxon>
        <taxon>Pseudomonadati</taxon>
        <taxon>Pseudomonadota</taxon>
        <taxon>Gammaproteobacteria</taxon>
        <taxon>Pseudomonadales</taxon>
        <taxon>Marinobacteraceae</taxon>
        <taxon>Marinobacter</taxon>
    </lineage>
</organism>
<dbReference type="Pfam" id="PF03734">
    <property type="entry name" value="YkuD"/>
    <property type="match status" value="1"/>
</dbReference>
<evidence type="ECO:0000256" key="4">
    <source>
        <dbReference type="ARBA" id="ARBA00022960"/>
    </source>
</evidence>
<dbReference type="InterPro" id="IPR005490">
    <property type="entry name" value="LD_TPept_cat_dom"/>
</dbReference>
<dbReference type="GO" id="GO:0071555">
    <property type="term" value="P:cell wall organization"/>
    <property type="evidence" value="ECO:0007669"/>
    <property type="project" value="UniProtKB-UniRule"/>
</dbReference>
<dbReference type="SUPFAM" id="SSF47090">
    <property type="entry name" value="PGBD-like"/>
    <property type="match status" value="1"/>
</dbReference>
<dbReference type="InterPro" id="IPR036365">
    <property type="entry name" value="PGBD-like_sf"/>
</dbReference>
<dbReference type="PATRIC" id="fig|1305731.5.peg.2753"/>
<dbReference type="EMBL" id="LJZQ01000006">
    <property type="protein sequence ID" value="KPQ29433.1"/>
    <property type="molecule type" value="Genomic_DNA"/>
</dbReference>
<keyword evidence="5 7" id="KW-0573">Peptidoglycan synthesis</keyword>
<evidence type="ECO:0000313" key="10">
    <source>
        <dbReference type="Proteomes" id="UP000050416"/>
    </source>
</evidence>
<dbReference type="Gene3D" id="1.10.101.10">
    <property type="entry name" value="PGBD-like superfamily/PGBD"/>
    <property type="match status" value="1"/>
</dbReference>
<dbReference type="AlphaFoldDB" id="A0A0P7YIP7"/>
<dbReference type="GO" id="GO:0004180">
    <property type="term" value="F:carboxypeptidase activity"/>
    <property type="evidence" value="ECO:0007669"/>
    <property type="project" value="UniProtKB-ARBA"/>
</dbReference>
<feature type="domain" description="L,D-TPase catalytic" evidence="8">
    <location>
        <begin position="315"/>
        <end position="515"/>
    </location>
</feature>
<dbReference type="STRING" id="1305731.GCA_000934705_00283"/>
<gene>
    <name evidence="9" type="ORF">HLUCCX14_06230</name>
</gene>
<dbReference type="PANTHER" id="PTHR41533">
    <property type="entry name" value="L,D-TRANSPEPTIDASE HI_1667-RELATED"/>
    <property type="match status" value="1"/>
</dbReference>
<evidence type="ECO:0000256" key="2">
    <source>
        <dbReference type="ARBA" id="ARBA00005992"/>
    </source>
</evidence>
<comment type="pathway">
    <text evidence="1 7">Cell wall biogenesis; peptidoglycan biosynthesis.</text>
</comment>
<keyword evidence="3" id="KW-0808">Transferase</keyword>
<dbReference type="PROSITE" id="PS52029">
    <property type="entry name" value="LD_TPASE"/>
    <property type="match status" value="1"/>
</dbReference>
<dbReference type="Proteomes" id="UP000050416">
    <property type="component" value="Unassembled WGS sequence"/>
</dbReference>
<evidence type="ECO:0000259" key="8">
    <source>
        <dbReference type="PROSITE" id="PS52029"/>
    </source>
</evidence>
<dbReference type="OrthoDB" id="9778545at2"/>
<evidence type="ECO:0000256" key="5">
    <source>
        <dbReference type="ARBA" id="ARBA00022984"/>
    </source>
</evidence>
<dbReference type="GO" id="GO:0009252">
    <property type="term" value="P:peptidoglycan biosynthetic process"/>
    <property type="evidence" value="ECO:0007669"/>
    <property type="project" value="UniProtKB-UniPathway"/>
</dbReference>
<dbReference type="UniPathway" id="UPA00219"/>
<comment type="caution">
    <text evidence="9">The sequence shown here is derived from an EMBL/GenBank/DDBJ whole genome shotgun (WGS) entry which is preliminary data.</text>
</comment>
<keyword evidence="6 7" id="KW-0961">Cell wall biogenesis/degradation</keyword>
<dbReference type="Pfam" id="PF20142">
    <property type="entry name" value="Scaffold"/>
    <property type="match status" value="1"/>
</dbReference>
<evidence type="ECO:0000256" key="6">
    <source>
        <dbReference type="ARBA" id="ARBA00023316"/>
    </source>
</evidence>
<dbReference type="GO" id="GO:0008360">
    <property type="term" value="P:regulation of cell shape"/>
    <property type="evidence" value="ECO:0007669"/>
    <property type="project" value="UniProtKB-UniRule"/>
</dbReference>
<dbReference type="GO" id="GO:0016740">
    <property type="term" value="F:transferase activity"/>
    <property type="evidence" value="ECO:0007669"/>
    <property type="project" value="UniProtKB-KW"/>
</dbReference>
<keyword evidence="4 7" id="KW-0133">Cell shape</keyword>
<dbReference type="InterPro" id="IPR052905">
    <property type="entry name" value="LD-transpeptidase_YkuD-like"/>
</dbReference>
<comment type="similarity">
    <text evidence="2">Belongs to the YkuD family.</text>
</comment>
<dbReference type="InterPro" id="IPR038063">
    <property type="entry name" value="Transpep_catalytic_dom"/>
</dbReference>
<evidence type="ECO:0000256" key="1">
    <source>
        <dbReference type="ARBA" id="ARBA00004752"/>
    </source>
</evidence>
<reference evidence="9 10" key="1">
    <citation type="submission" date="2015-09" db="EMBL/GenBank/DDBJ databases">
        <title>Identification and resolution of microdiversity through metagenomic sequencing of parallel consortia.</title>
        <authorList>
            <person name="Nelson W.C."/>
            <person name="Romine M.F."/>
            <person name="Lindemann S.R."/>
        </authorList>
    </citation>
    <scope>NUCLEOTIDE SEQUENCE [LARGE SCALE GENOMIC DNA]</scope>
    <source>
        <strain evidence="9">HL-55</strain>
    </source>
</reference>
<feature type="active site" description="Proton donor/acceptor" evidence="7">
    <location>
        <position position="450"/>
    </location>
</feature>
<proteinExistence type="inferred from homology"/>
<name>A0A0P7YIP7_9GAMM</name>
<dbReference type="PANTHER" id="PTHR41533:SF2">
    <property type="entry name" value="BLR7131 PROTEIN"/>
    <property type="match status" value="1"/>
</dbReference>
<dbReference type="InterPro" id="IPR036366">
    <property type="entry name" value="PGBDSf"/>
</dbReference>
<dbReference type="Pfam" id="PF01471">
    <property type="entry name" value="PG_binding_1"/>
    <property type="match status" value="1"/>
</dbReference>
<dbReference type="CDD" id="cd16913">
    <property type="entry name" value="YkuD_like"/>
    <property type="match status" value="1"/>
</dbReference>
<dbReference type="Gene3D" id="2.40.440.10">
    <property type="entry name" value="L,D-transpeptidase catalytic domain-like"/>
    <property type="match status" value="1"/>
</dbReference>
<evidence type="ECO:0000256" key="7">
    <source>
        <dbReference type="PROSITE-ProRule" id="PRU01373"/>
    </source>
</evidence>
<dbReference type="InterPro" id="IPR002477">
    <property type="entry name" value="Peptidoglycan-bd-like"/>
</dbReference>
<feature type="active site" description="Nucleophile" evidence="7">
    <location>
        <position position="469"/>
    </location>
</feature>
<sequence>MQGARPGSFRLLFSVPIVLTLLFSQLAHSDDGIINRIEALQAGHSVTVLDSPLMAKQALTHFYEARNFNLAWGSYNARRQLAQAISEVSDQGLNPTDYHHETIAALALQPEGASEQELQADLDLVLSDAFLLLASHLQDGKVNPQSIDAEWAANRYERDMHNVLDTALREDDIHQALQTLRPSSPNYQRLVSARRTLTTLLGQPWPALESRPSIRPGDNDPRLPEIRRRLMLLGDVPTADNDAQDEFDTIFTSERYTDELIRAVPAFQARHGLEPDGIIGRQTFTALNRLPVERIRQLDANLERWRWLPEDLGETYVLVNIAGFDMVLVRNGEEVQRQKVIVGGPYRQTPVFSDRIRYLAFNPTWAVPRKLMIEDQLPLIRRDPDYLTRMNFKVYQGWGADRMEIDPATIDWQSLSRDNFPYQLVQEPGPYNAMGQVKFMFPNQYDVYLHDTPGQSLFGRTERTLSSGCIRVEKPMELAEWLLEGNSNWSRQNIDRAIEMREPVNAVLRTPVTVHLQYWTVWVDSLGIIQFRNDIYGRDQKLIDALRMDAHGDLMPTPRRQ</sequence>
<evidence type="ECO:0000256" key="3">
    <source>
        <dbReference type="ARBA" id="ARBA00022679"/>
    </source>
</evidence>